<evidence type="ECO:0000256" key="1">
    <source>
        <dbReference type="SAM" id="MobiDB-lite"/>
    </source>
</evidence>
<dbReference type="GO" id="GO:1990247">
    <property type="term" value="F:N6-methyladenosine-containing RNA reader activity"/>
    <property type="evidence" value="ECO:0007669"/>
    <property type="project" value="TreeGrafter"/>
</dbReference>
<dbReference type="GO" id="GO:0003729">
    <property type="term" value="F:mRNA binding"/>
    <property type="evidence" value="ECO:0007669"/>
    <property type="project" value="TreeGrafter"/>
</dbReference>
<dbReference type="Gene3D" id="3.10.590.10">
    <property type="entry name" value="ph1033 like domains"/>
    <property type="match status" value="1"/>
</dbReference>
<comment type="caution">
    <text evidence="3">The sequence shown here is derived from an EMBL/GenBank/DDBJ whole genome shotgun (WGS) entry which is preliminary data.</text>
</comment>
<dbReference type="Pfam" id="PF04146">
    <property type="entry name" value="YTH"/>
    <property type="match status" value="1"/>
</dbReference>
<protein>
    <submittedName>
        <fullName evidence="3">YT521-B-like domain protein</fullName>
    </submittedName>
</protein>
<proteinExistence type="predicted"/>
<dbReference type="AlphaFoldDB" id="A0A0A1V7N5"/>
<evidence type="ECO:0000313" key="4">
    <source>
        <dbReference type="Proteomes" id="UP000030151"/>
    </source>
</evidence>
<reference evidence="3 4" key="1">
    <citation type="submission" date="2014-02" db="EMBL/GenBank/DDBJ databases">
        <title>The genome sequence of the entomopathogenic fungus Metarhizium robertsii ARSEF 2575.</title>
        <authorList>
            <person name="Giuliano Garisto Donzelli B."/>
            <person name="Roe B.A."/>
            <person name="Macmil S.L."/>
            <person name="Krasnoff S.B."/>
            <person name="Gibson D.M."/>
        </authorList>
    </citation>
    <scope>NUCLEOTIDE SEQUENCE [LARGE SCALE GENOMIC DNA]</scope>
    <source>
        <strain evidence="3 4">ARSEF 2575</strain>
    </source>
</reference>
<dbReference type="HOGENOM" id="CLU_806714_0_0_1"/>
<evidence type="ECO:0000259" key="2">
    <source>
        <dbReference type="PROSITE" id="PS50882"/>
    </source>
</evidence>
<dbReference type="InterPro" id="IPR007275">
    <property type="entry name" value="YTH_domain"/>
</dbReference>
<feature type="region of interest" description="Disordered" evidence="1">
    <location>
        <begin position="1"/>
        <end position="32"/>
    </location>
</feature>
<gene>
    <name evidence="3" type="ORF">X797_000327</name>
</gene>
<dbReference type="Proteomes" id="UP000030151">
    <property type="component" value="Unassembled WGS sequence"/>
</dbReference>
<feature type="region of interest" description="Disordered" evidence="1">
    <location>
        <begin position="103"/>
        <end position="126"/>
    </location>
</feature>
<dbReference type="PANTHER" id="PTHR12357">
    <property type="entry name" value="YTH YT521-B HOMOLOGY DOMAIN-CONTAINING"/>
    <property type="match status" value="1"/>
</dbReference>
<evidence type="ECO:0000313" key="3">
    <source>
        <dbReference type="EMBL" id="EXV05611.1"/>
    </source>
</evidence>
<dbReference type="InterPro" id="IPR045168">
    <property type="entry name" value="YTH_prot"/>
</dbReference>
<feature type="compositionally biased region" description="Polar residues" evidence="1">
    <location>
        <begin position="103"/>
        <end position="125"/>
    </location>
</feature>
<dbReference type="PANTHER" id="PTHR12357:SF3">
    <property type="entry name" value="YTH DOMAIN-CONTAINING PROTEIN 1"/>
    <property type="match status" value="1"/>
</dbReference>
<dbReference type="GO" id="GO:0000381">
    <property type="term" value="P:regulation of alternative mRNA splicing, via spliceosome"/>
    <property type="evidence" value="ECO:0007669"/>
    <property type="project" value="TreeGrafter"/>
</dbReference>
<name>A0A0A1V7N5_9HYPO</name>
<dbReference type="OrthoDB" id="6103986at2759"/>
<dbReference type="CDD" id="cd21134">
    <property type="entry name" value="YTH"/>
    <property type="match status" value="1"/>
</dbReference>
<organism evidence="3 4">
    <name type="scientific">Metarhizium robertsii</name>
    <dbReference type="NCBI Taxonomy" id="568076"/>
    <lineage>
        <taxon>Eukaryota</taxon>
        <taxon>Fungi</taxon>
        <taxon>Dikarya</taxon>
        <taxon>Ascomycota</taxon>
        <taxon>Pezizomycotina</taxon>
        <taxon>Sordariomycetes</taxon>
        <taxon>Hypocreomycetidae</taxon>
        <taxon>Hypocreales</taxon>
        <taxon>Clavicipitaceae</taxon>
        <taxon>Metarhizium</taxon>
    </lineage>
</organism>
<dbReference type="EMBL" id="JELW01000001">
    <property type="protein sequence ID" value="EXV05611.1"/>
    <property type="molecule type" value="Genomic_DNA"/>
</dbReference>
<dbReference type="PROSITE" id="PS50882">
    <property type="entry name" value="YTH"/>
    <property type="match status" value="1"/>
</dbReference>
<sequence>MTEQNDVNELVPDLSNLTLNNSSGTQSDDASQELPATIHHPVVLTAPTNRHTALQELLKVDDELRLWLDHTGFFDLTHRKRVLDGVRELQGLEAERAKVLEKIQSSKPSGQPVSDPSLSANSTPTLKKLHSREDAAYGIVSPPREPAAHARSRPDAMVPMMGETEQLSGRLGPRRIDTRYFLVKSSNTTNVYMSRRDGLWITQAKNGPLFTQAFRECRSVVLFFSINKSKAFQGYAKMTSAPDHSIPHPPWIVSTTNDMHTTAPFRIDWVNEAETPFSQLGDLKNPYNEYNPVFVGRDGQEYSEDCGRFMMGVMDRVKAAQGSHAPCAPTGAHASRQKSKAEARRRYAAAAGLASSGSQPRDVRLGGSRWRPQAPSPVFLSLDPEPVHHGEEDLLLALP</sequence>
<dbReference type="GO" id="GO:0000398">
    <property type="term" value="P:mRNA splicing, via spliceosome"/>
    <property type="evidence" value="ECO:0007669"/>
    <property type="project" value="TreeGrafter"/>
</dbReference>
<dbReference type="GO" id="GO:0005654">
    <property type="term" value="C:nucleoplasm"/>
    <property type="evidence" value="ECO:0007669"/>
    <property type="project" value="TreeGrafter"/>
</dbReference>
<feature type="region of interest" description="Disordered" evidence="1">
    <location>
        <begin position="347"/>
        <end position="386"/>
    </location>
</feature>
<feature type="domain" description="YTH" evidence="2">
    <location>
        <begin position="178"/>
        <end position="314"/>
    </location>
</feature>
<feature type="compositionally biased region" description="Polar residues" evidence="1">
    <location>
        <begin position="15"/>
        <end position="29"/>
    </location>
</feature>
<accession>A0A0A1V7N5</accession>